<evidence type="ECO:0000313" key="1">
    <source>
        <dbReference type="EMBL" id="GEB46973.1"/>
    </source>
</evidence>
<reference evidence="1 2" key="1">
    <citation type="submission" date="2019-06" db="EMBL/GenBank/DDBJ databases">
        <title>Whole genome shotgun sequence of Microbacterium testaceum NBRC 12675.</title>
        <authorList>
            <person name="Hosoyama A."/>
            <person name="Uohara A."/>
            <person name="Ohji S."/>
            <person name="Ichikawa N."/>
        </authorList>
    </citation>
    <scope>NUCLEOTIDE SEQUENCE [LARGE SCALE GENOMIC DNA]</scope>
    <source>
        <strain evidence="1 2">NBRC 12675</strain>
    </source>
</reference>
<dbReference type="EMBL" id="BJML01000011">
    <property type="protein sequence ID" value="GEB46973.1"/>
    <property type="molecule type" value="Genomic_DNA"/>
</dbReference>
<name>A0A4Y3QQM1_MICTE</name>
<accession>A0A4Y3QQM1</accession>
<sequence length="87" mass="9704">MADTNTRNAQRFFIVERPYFTQGGARFFLDEEDGPAAPREGDVVDFLSGPDEEGDAMVRFRGNEYDIAQSAMVSVETMLALVRTHGL</sequence>
<organism evidence="1 2">
    <name type="scientific">Microbacterium testaceum</name>
    <name type="common">Aureobacterium testaceum</name>
    <name type="synonym">Brevibacterium testaceum</name>
    <dbReference type="NCBI Taxonomy" id="2033"/>
    <lineage>
        <taxon>Bacteria</taxon>
        <taxon>Bacillati</taxon>
        <taxon>Actinomycetota</taxon>
        <taxon>Actinomycetes</taxon>
        <taxon>Micrococcales</taxon>
        <taxon>Microbacteriaceae</taxon>
        <taxon>Microbacterium</taxon>
    </lineage>
</organism>
<proteinExistence type="predicted"/>
<dbReference type="AlphaFoldDB" id="A0A4Y3QQM1"/>
<dbReference type="RefSeq" id="WP_141378190.1">
    <property type="nucleotide sequence ID" value="NZ_BJML01000011.1"/>
</dbReference>
<dbReference type="GeneID" id="57145601"/>
<gene>
    <name evidence="1" type="ORF">MTE01_29180</name>
</gene>
<evidence type="ECO:0000313" key="2">
    <source>
        <dbReference type="Proteomes" id="UP000319525"/>
    </source>
</evidence>
<comment type="caution">
    <text evidence="1">The sequence shown here is derived from an EMBL/GenBank/DDBJ whole genome shotgun (WGS) entry which is preliminary data.</text>
</comment>
<dbReference type="Proteomes" id="UP000319525">
    <property type="component" value="Unassembled WGS sequence"/>
</dbReference>
<protein>
    <submittedName>
        <fullName evidence="1">Uncharacterized protein</fullName>
    </submittedName>
</protein>